<dbReference type="EMBL" id="JAGSXH010000071">
    <property type="protein sequence ID" value="MBS2965123.1"/>
    <property type="molecule type" value="Genomic_DNA"/>
</dbReference>
<dbReference type="AlphaFoldDB" id="A0A8J8BDD0"/>
<name>A0A8J8BDD0_9ACTN</name>
<comment type="caution">
    <text evidence="2">The sequence shown here is derived from an EMBL/GenBank/DDBJ whole genome shotgun (WGS) entry which is preliminary data.</text>
</comment>
<dbReference type="Proteomes" id="UP000677913">
    <property type="component" value="Unassembled WGS sequence"/>
</dbReference>
<accession>A0A8J8BDD0</accession>
<keyword evidence="1" id="KW-0472">Membrane</keyword>
<keyword evidence="1" id="KW-1133">Transmembrane helix</keyword>
<keyword evidence="3" id="KW-1185">Reference proteome</keyword>
<evidence type="ECO:0000256" key="1">
    <source>
        <dbReference type="SAM" id="Phobius"/>
    </source>
</evidence>
<proteinExistence type="predicted"/>
<reference evidence="2" key="1">
    <citation type="submission" date="2021-04" db="EMBL/GenBank/DDBJ databases">
        <title>Genome based classification of Actinospica acidithermotolerans sp. nov., an actinobacterium isolated from an Indonesian hot spring.</title>
        <authorList>
            <person name="Kusuma A.B."/>
            <person name="Putra K.E."/>
            <person name="Nafisah S."/>
            <person name="Loh J."/>
            <person name="Nouioui I."/>
            <person name="Goodfellow M."/>
        </authorList>
    </citation>
    <scope>NUCLEOTIDE SEQUENCE</scope>
    <source>
        <strain evidence="2">DSM 45618</strain>
    </source>
</reference>
<dbReference type="RefSeq" id="WP_211469482.1">
    <property type="nucleotide sequence ID" value="NZ_JAGSXH010000071.1"/>
</dbReference>
<gene>
    <name evidence="2" type="ORF">KGA66_18850</name>
</gene>
<protein>
    <submittedName>
        <fullName evidence="2">Uncharacterized protein</fullName>
    </submittedName>
</protein>
<evidence type="ECO:0000313" key="2">
    <source>
        <dbReference type="EMBL" id="MBS2965123.1"/>
    </source>
</evidence>
<keyword evidence="1" id="KW-0812">Transmembrane</keyword>
<evidence type="ECO:0000313" key="3">
    <source>
        <dbReference type="Proteomes" id="UP000677913"/>
    </source>
</evidence>
<sequence length="427" mass="45313">MTAASTSAVRHARAITRICRLAAGSWIAAAGTIAAALLTLSPIRIGLPAAALIAIAGAWPLLLFHRIVPALTPTVPPVQGGYGELMLTVRQVTAALGVSEPAALELSPDCDAWLEPRAEGPVLVIGAPFLWWLRVSELRGLLAPVLAGMDAAHDTHIGRARRLVRKLDFAEAQGCPPWPRSVIVAVAGACRIRAEGMERAIGAAAAERARIVEPAGRVYAHEQAGLVAVGWDRLLTRLAMPAWRQGYAPENLNAALAAALTELGQRDRVGLGLADRLTERPACDLLDEPGEADRAVSALAPLAYQGLRVDRPLPWSRYIDLVADPVLRAEAARAPDHPLISKVRALLETSAAGHGSGELAAGLRAVVQCGLVDQGLAHWDVDWLDGIILRDRAGRAVPVDELVHGLLDNADLAALRDWVDQAVAMRD</sequence>
<organism evidence="2 3">
    <name type="scientific">Actinocrinis puniceicyclus</name>
    <dbReference type="NCBI Taxonomy" id="977794"/>
    <lineage>
        <taxon>Bacteria</taxon>
        <taxon>Bacillati</taxon>
        <taxon>Actinomycetota</taxon>
        <taxon>Actinomycetes</taxon>
        <taxon>Catenulisporales</taxon>
        <taxon>Actinospicaceae</taxon>
        <taxon>Actinocrinis</taxon>
    </lineage>
</organism>
<feature type="transmembrane region" description="Helical" evidence="1">
    <location>
        <begin position="21"/>
        <end position="39"/>
    </location>
</feature>